<gene>
    <name evidence="2" type="ORF">A2U01_0015821</name>
</gene>
<evidence type="ECO:0000256" key="1">
    <source>
        <dbReference type="SAM" id="Phobius"/>
    </source>
</evidence>
<organism evidence="2 3">
    <name type="scientific">Trifolium medium</name>
    <dbReference type="NCBI Taxonomy" id="97028"/>
    <lineage>
        <taxon>Eukaryota</taxon>
        <taxon>Viridiplantae</taxon>
        <taxon>Streptophyta</taxon>
        <taxon>Embryophyta</taxon>
        <taxon>Tracheophyta</taxon>
        <taxon>Spermatophyta</taxon>
        <taxon>Magnoliopsida</taxon>
        <taxon>eudicotyledons</taxon>
        <taxon>Gunneridae</taxon>
        <taxon>Pentapetalae</taxon>
        <taxon>rosids</taxon>
        <taxon>fabids</taxon>
        <taxon>Fabales</taxon>
        <taxon>Fabaceae</taxon>
        <taxon>Papilionoideae</taxon>
        <taxon>50 kb inversion clade</taxon>
        <taxon>NPAAA clade</taxon>
        <taxon>Hologalegina</taxon>
        <taxon>IRL clade</taxon>
        <taxon>Trifolieae</taxon>
        <taxon>Trifolium</taxon>
    </lineage>
</organism>
<protein>
    <submittedName>
        <fullName evidence="2">Uncharacterized protein</fullName>
    </submittedName>
</protein>
<keyword evidence="3" id="KW-1185">Reference proteome</keyword>
<dbReference type="EMBL" id="LXQA010028315">
    <property type="protein sequence ID" value="MCH94854.1"/>
    <property type="molecule type" value="Genomic_DNA"/>
</dbReference>
<accession>A0A392N8T6</accession>
<keyword evidence="1" id="KW-1133">Transmembrane helix</keyword>
<keyword evidence="1" id="KW-0472">Membrane</keyword>
<evidence type="ECO:0000313" key="2">
    <source>
        <dbReference type="EMBL" id="MCH94854.1"/>
    </source>
</evidence>
<proteinExistence type="predicted"/>
<reference evidence="2 3" key="1">
    <citation type="journal article" date="2018" name="Front. Plant Sci.">
        <title>Red Clover (Trifolium pratense) and Zigzag Clover (T. medium) - A Picture of Genomic Similarities and Differences.</title>
        <authorList>
            <person name="Dluhosova J."/>
            <person name="Istvanek J."/>
            <person name="Nedelnik J."/>
            <person name="Repkova J."/>
        </authorList>
    </citation>
    <scope>NUCLEOTIDE SEQUENCE [LARGE SCALE GENOMIC DNA]</scope>
    <source>
        <strain evidence="3">cv. 10/8</strain>
        <tissue evidence="2">Leaf</tissue>
    </source>
</reference>
<feature type="transmembrane region" description="Helical" evidence="1">
    <location>
        <begin position="7"/>
        <end position="31"/>
    </location>
</feature>
<dbReference type="Proteomes" id="UP000265520">
    <property type="component" value="Unassembled WGS sequence"/>
</dbReference>
<comment type="caution">
    <text evidence="2">The sequence shown here is derived from an EMBL/GenBank/DDBJ whole genome shotgun (WGS) entry which is preliminary data.</text>
</comment>
<evidence type="ECO:0000313" key="3">
    <source>
        <dbReference type="Proteomes" id="UP000265520"/>
    </source>
</evidence>
<name>A0A392N8T6_9FABA</name>
<keyword evidence="1" id="KW-0812">Transmembrane</keyword>
<dbReference type="AlphaFoldDB" id="A0A392N8T6"/>
<sequence length="92" mass="10270">MGFASDMLTVAILVDSIYVSFDFGSLMWLGFLDSSSLFALCLFPSLGSTWFRLGWKWPFTCCLQRVVGYAYVTVLEAGFIVVPEEMCSLISD</sequence>